<dbReference type="InterPro" id="IPR054471">
    <property type="entry name" value="GPIID_WHD"/>
</dbReference>
<evidence type="ECO:0000259" key="2">
    <source>
        <dbReference type="Pfam" id="PF22939"/>
    </source>
</evidence>
<evidence type="ECO:0000259" key="3">
    <source>
        <dbReference type="Pfam" id="PF24883"/>
    </source>
</evidence>
<dbReference type="InterPro" id="IPR011044">
    <property type="entry name" value="Quino_amine_DH_bsu"/>
</dbReference>
<sequence length="1566" mass="175319">MSPSKKSEIGPGPMGLNVVYSPGTGRKVDIVFIHGLGGSSRWTWSKYKNPDLFWPLTFLPLESVLCQARILSFGYNANFLKSGNASTIILDFAKELLFDLKFAKNEQNEDLEMGDVPLLLVVHSMGGLIAKEAYMQGRNDPGYKKIVKAISAILFLATPHRGTNLAEILNRLLQSTHISTPKNYISELSKDSFFLQKLNEQFRHVAPKLDIVSFYETQPTSVGLKSARLMILEKESSVLGYPGETSKALSADHHDICKYESPLDPNYITVRNVLKSIISKIISANQTNQSHVSDRRESFDLKATLAIPELPDIDYIFFKDQWTQGTSAWFLEEKAYQEWADPQRSTPSFLWVTGDAGTGKSVLSSFVINHLAEQNRLCQYFFIRYGDRKKRTLSLLLRSLAFQIAQSDPHFLAKLAELADEALDLETADPKTIWERIFKSILFKMERQKPLYWVIDGLDESFDARETIKLFSDVVLSFSKIRILLLSRLTSEITFAFKKVSPLIHQGQISVEGHQEDIYAHINQELSMSGSADLRKDIVQRLVEGAQRNFLWLRLAIEKLNSCHTLREVKQALRELPPGMEGLYDRMATSIAKDPSPSRRALALTILQCVTCSFRVLTVAELAQALNKDFFDMLDFQHSIGEICGGFVIVDNSGKVSMLHHSAREYLLSVKTGPFIINRDAAHEQLFLSCMQCLMSTGIRARIGRNEMPEFLDYSATWWSSHLALVPAIREPVHNIVKKFLTGHWVLIWIHALGMTKKLRVLVQASRNLSKYAVMRQDIHVAASREVHHLSEQRFLESWTVDFMKIAGKFANNIRHNPEAIYKLIPPFCPHNSTIYQQFGKPENKSLAVLGLSAQDWDDSLARLSFGIGTNASSIFAAGTQIAVLAPPGNVFIYNSSDFEATPGSPIKHEERVYRMALNGTGTLLATYGFGSIKIWETSTGVCKLSVANLESRPRPLAMMFMRDDSMLLVGSDDRRIRKLNLSDLSPEWQIVAELEEPQLEGHFLNASSYMAINDEGSLIAVAYRGHPLSAWEIDGPIHINHCWRAREQVARGEVMEAVWHPHSPELLGLYIEGVVFKWNPYEGNPEEIGTGATNLAISKDGNLFATGDVQGTIKVYTVSDFRLLYQLASEDAVIDLAFSPSLCRFYDVRGDYGTAWEPNVLMRFKERLEKGTDGDSETDSFGQSSMVSMGTSRRIDSITALAASPLGRLYCTGTEYGAVRLFDTQSGKVCDIQDTESFLSIEQMTWSPNGRYVCFSDSGQNIFAVSISPGGTDSDPGVKNVIERSMEDDIKGPIMQLLFQPDSSHVLVSTPFTFCIISSESASVKHFRERLSASSKWIIHPQDPGHILAIEPNSVAIYDWSLTQKATYSIELPPHTEISSIVDRTGEIDRAFVTQDKRQILVQMSLGRGVKEKFLYHFATSSLSPFPSISKTGDQTTVAAAFLPRQITSQIDLALSFLSQDRLVFLSKTFSICYWKVAFSKERDVLSLSSYPPDFSSFHSNDTGSPQHQGDNSQQPGEIIKDLFSIPGDWISRDSLALCSIWARERALLCARNGEVAVVISAGLT</sequence>
<dbReference type="Proteomes" id="UP001220324">
    <property type="component" value="Unassembled WGS sequence"/>
</dbReference>
<dbReference type="InterPro" id="IPR056884">
    <property type="entry name" value="NPHP3-like_N"/>
</dbReference>
<dbReference type="SUPFAM" id="SSF50969">
    <property type="entry name" value="YVTN repeat-like/Quinoprotein amine dehydrogenase"/>
    <property type="match status" value="1"/>
</dbReference>
<dbReference type="Gene3D" id="3.40.50.300">
    <property type="entry name" value="P-loop containing nucleotide triphosphate hydrolases"/>
    <property type="match status" value="1"/>
</dbReference>
<name>A0AAD6D5A8_9EURO</name>
<dbReference type="InterPro" id="IPR011047">
    <property type="entry name" value="Quinoprotein_ADH-like_sf"/>
</dbReference>
<evidence type="ECO:0000313" key="5">
    <source>
        <dbReference type="Proteomes" id="UP001220324"/>
    </source>
</evidence>
<dbReference type="EMBL" id="JAQIZZ010000002">
    <property type="protein sequence ID" value="KAJ5553326.1"/>
    <property type="molecule type" value="Genomic_DNA"/>
</dbReference>
<dbReference type="SUPFAM" id="SSF52540">
    <property type="entry name" value="P-loop containing nucleoside triphosphate hydrolases"/>
    <property type="match status" value="1"/>
</dbReference>
<accession>A0AAD6D5A8</accession>
<dbReference type="Pfam" id="PF22939">
    <property type="entry name" value="WHD_GPIID"/>
    <property type="match status" value="1"/>
</dbReference>
<dbReference type="GO" id="GO:0017000">
    <property type="term" value="P:antibiotic biosynthetic process"/>
    <property type="evidence" value="ECO:0007669"/>
    <property type="project" value="UniProtKB-ARBA"/>
</dbReference>
<dbReference type="GO" id="GO:0072330">
    <property type="term" value="P:monocarboxylic acid biosynthetic process"/>
    <property type="evidence" value="ECO:0007669"/>
    <property type="project" value="UniProtKB-ARBA"/>
</dbReference>
<dbReference type="PANTHER" id="PTHR10039:SF16">
    <property type="entry name" value="GPI INOSITOL-DEACYLASE"/>
    <property type="match status" value="1"/>
</dbReference>
<evidence type="ECO:0000256" key="1">
    <source>
        <dbReference type="ARBA" id="ARBA00022737"/>
    </source>
</evidence>
<evidence type="ECO:0000313" key="4">
    <source>
        <dbReference type="EMBL" id="KAJ5553326.1"/>
    </source>
</evidence>
<dbReference type="Gene3D" id="3.40.50.1820">
    <property type="entry name" value="alpha/beta hydrolase"/>
    <property type="match status" value="1"/>
</dbReference>
<dbReference type="InterPro" id="IPR015943">
    <property type="entry name" value="WD40/YVTN_repeat-like_dom_sf"/>
</dbReference>
<dbReference type="InterPro" id="IPR001680">
    <property type="entry name" value="WD40_rpt"/>
</dbReference>
<feature type="domain" description="GPI inositol-deacylase winged helix" evidence="2">
    <location>
        <begin position="600"/>
        <end position="669"/>
    </location>
</feature>
<feature type="domain" description="Nephrocystin 3-like N-terminal" evidence="3">
    <location>
        <begin position="325"/>
        <end position="488"/>
    </location>
</feature>
<protein>
    <recommendedName>
        <fullName evidence="6">GPI inositol-deacylase</fullName>
    </recommendedName>
</protein>
<reference evidence="4 5" key="1">
    <citation type="journal article" date="2023" name="IMA Fungus">
        <title>Comparative genomic study of the Penicillium genus elucidates a diverse pangenome and 15 lateral gene transfer events.</title>
        <authorList>
            <person name="Petersen C."/>
            <person name="Sorensen T."/>
            <person name="Nielsen M.R."/>
            <person name="Sondergaard T.E."/>
            <person name="Sorensen J.L."/>
            <person name="Fitzpatrick D.A."/>
            <person name="Frisvad J.C."/>
            <person name="Nielsen K.L."/>
        </authorList>
    </citation>
    <scope>NUCLEOTIDE SEQUENCE [LARGE SCALE GENOMIC DNA]</scope>
    <source>
        <strain evidence="4 5">IBT 35679</strain>
    </source>
</reference>
<dbReference type="SMART" id="SM00320">
    <property type="entry name" value="WD40"/>
    <property type="match status" value="5"/>
</dbReference>
<dbReference type="SUPFAM" id="SSF53474">
    <property type="entry name" value="alpha/beta-Hydrolases"/>
    <property type="match status" value="1"/>
</dbReference>
<keyword evidence="1" id="KW-0677">Repeat</keyword>
<gene>
    <name evidence="4" type="ORF">N7494_002704</name>
</gene>
<dbReference type="SUPFAM" id="SSF50998">
    <property type="entry name" value="Quinoprotein alcohol dehydrogenase-like"/>
    <property type="match status" value="1"/>
</dbReference>
<proteinExistence type="predicted"/>
<dbReference type="InterPro" id="IPR029058">
    <property type="entry name" value="AB_hydrolase_fold"/>
</dbReference>
<evidence type="ECO:0008006" key="6">
    <source>
        <dbReference type="Google" id="ProtNLM"/>
    </source>
</evidence>
<keyword evidence="5" id="KW-1185">Reference proteome</keyword>
<organism evidence="4 5">
    <name type="scientific">Penicillium frequentans</name>
    <dbReference type="NCBI Taxonomy" id="3151616"/>
    <lineage>
        <taxon>Eukaryota</taxon>
        <taxon>Fungi</taxon>
        <taxon>Dikarya</taxon>
        <taxon>Ascomycota</taxon>
        <taxon>Pezizomycotina</taxon>
        <taxon>Eurotiomycetes</taxon>
        <taxon>Eurotiomycetidae</taxon>
        <taxon>Eurotiales</taxon>
        <taxon>Aspergillaceae</taxon>
        <taxon>Penicillium</taxon>
    </lineage>
</organism>
<dbReference type="Gene3D" id="2.130.10.10">
    <property type="entry name" value="YVTN repeat-like/Quinoprotein amine dehydrogenase"/>
    <property type="match status" value="3"/>
</dbReference>
<dbReference type="Pfam" id="PF24883">
    <property type="entry name" value="NPHP3_N"/>
    <property type="match status" value="1"/>
</dbReference>
<comment type="caution">
    <text evidence="4">The sequence shown here is derived from an EMBL/GenBank/DDBJ whole genome shotgun (WGS) entry which is preliminary data.</text>
</comment>
<dbReference type="PANTHER" id="PTHR10039">
    <property type="entry name" value="AMELOGENIN"/>
    <property type="match status" value="1"/>
</dbReference>
<dbReference type="InterPro" id="IPR027417">
    <property type="entry name" value="P-loop_NTPase"/>
</dbReference>